<gene>
    <name evidence="4" type="ORF">N323_08108</name>
</gene>
<keyword evidence="5" id="KW-1185">Reference proteome</keyword>
<dbReference type="GO" id="GO:0004672">
    <property type="term" value="F:protein kinase activity"/>
    <property type="evidence" value="ECO:0007669"/>
    <property type="project" value="InterPro"/>
</dbReference>
<evidence type="ECO:0000313" key="5">
    <source>
        <dbReference type="Proteomes" id="UP000053745"/>
    </source>
</evidence>
<evidence type="ECO:0000313" key="4">
    <source>
        <dbReference type="EMBL" id="KFP51372.1"/>
    </source>
</evidence>
<dbReference type="GO" id="GO:0005524">
    <property type="term" value="F:ATP binding"/>
    <property type="evidence" value="ECO:0007669"/>
    <property type="project" value="UniProtKB-KW"/>
</dbReference>
<organism evidence="4 5">
    <name type="scientific">Cathartes aura</name>
    <name type="common">Turkey vulture</name>
    <name type="synonym">Vultur aura</name>
    <dbReference type="NCBI Taxonomy" id="43455"/>
    <lineage>
        <taxon>Eukaryota</taxon>
        <taxon>Metazoa</taxon>
        <taxon>Chordata</taxon>
        <taxon>Craniata</taxon>
        <taxon>Vertebrata</taxon>
        <taxon>Euteleostomi</taxon>
        <taxon>Archelosauria</taxon>
        <taxon>Archosauria</taxon>
        <taxon>Dinosauria</taxon>
        <taxon>Saurischia</taxon>
        <taxon>Theropoda</taxon>
        <taxon>Coelurosauria</taxon>
        <taxon>Aves</taxon>
        <taxon>Neognathae</taxon>
        <taxon>Neoaves</taxon>
        <taxon>Telluraves</taxon>
        <taxon>Accipitrimorphae</taxon>
        <taxon>Accipitriformes</taxon>
        <taxon>Cathartidae</taxon>
        <taxon>Cathartes</taxon>
    </lineage>
</organism>
<evidence type="ECO:0000259" key="3">
    <source>
        <dbReference type="PROSITE" id="PS50011"/>
    </source>
</evidence>
<accession>A0A091L696</accession>
<dbReference type="Proteomes" id="UP000053745">
    <property type="component" value="Unassembled WGS sequence"/>
</dbReference>
<keyword evidence="2" id="KW-0067">ATP-binding</keyword>
<feature type="domain" description="Protein kinase" evidence="3">
    <location>
        <begin position="1"/>
        <end position="49"/>
    </location>
</feature>
<dbReference type="InterPro" id="IPR050198">
    <property type="entry name" value="Non-receptor_tyrosine_kinases"/>
</dbReference>
<dbReference type="SUPFAM" id="SSF56112">
    <property type="entry name" value="Protein kinase-like (PK-like)"/>
    <property type="match status" value="1"/>
</dbReference>
<dbReference type="Pfam" id="PF07714">
    <property type="entry name" value="PK_Tyr_Ser-Thr"/>
    <property type="match status" value="1"/>
</dbReference>
<protein>
    <recommendedName>
        <fullName evidence="3">Protein kinase domain-containing protein</fullName>
    </recommendedName>
</protein>
<dbReference type="InterPro" id="IPR000719">
    <property type="entry name" value="Prot_kinase_dom"/>
</dbReference>
<dbReference type="InterPro" id="IPR001245">
    <property type="entry name" value="Ser-Thr/Tyr_kinase_cat_dom"/>
</dbReference>
<dbReference type="PROSITE" id="PS50011">
    <property type="entry name" value="PROTEIN_KINASE_DOM"/>
    <property type="match status" value="1"/>
</dbReference>
<sequence length="49" mass="5448">ARNCLVTEKNTLKISDFGMSREEEDGIYAATGGMKQIPVKWTAPEALNY</sequence>
<evidence type="ECO:0000256" key="1">
    <source>
        <dbReference type="ARBA" id="ARBA00022741"/>
    </source>
</evidence>
<proteinExistence type="predicted"/>
<dbReference type="InterPro" id="IPR011009">
    <property type="entry name" value="Kinase-like_dom_sf"/>
</dbReference>
<feature type="non-terminal residue" evidence="4">
    <location>
        <position position="49"/>
    </location>
</feature>
<evidence type="ECO:0000256" key="2">
    <source>
        <dbReference type="ARBA" id="ARBA00022840"/>
    </source>
</evidence>
<dbReference type="EMBL" id="KL301525">
    <property type="protein sequence ID" value="KFP51372.1"/>
    <property type="molecule type" value="Genomic_DNA"/>
</dbReference>
<feature type="non-terminal residue" evidence="4">
    <location>
        <position position="1"/>
    </location>
</feature>
<keyword evidence="1" id="KW-0547">Nucleotide-binding</keyword>
<dbReference type="AlphaFoldDB" id="A0A091L696"/>
<name>A0A091L696_CATAU</name>
<dbReference type="OrthoDB" id="546826at2759"/>
<reference evidence="4 5" key="1">
    <citation type="submission" date="2014-04" db="EMBL/GenBank/DDBJ databases">
        <title>Genome evolution of avian class.</title>
        <authorList>
            <person name="Zhang G."/>
            <person name="Li C."/>
        </authorList>
    </citation>
    <scope>NUCLEOTIDE SEQUENCE [LARGE SCALE GENOMIC DNA]</scope>
    <source>
        <strain evidence="4">BGI_N323</strain>
    </source>
</reference>
<dbReference type="PANTHER" id="PTHR24418">
    <property type="entry name" value="TYROSINE-PROTEIN KINASE"/>
    <property type="match status" value="1"/>
</dbReference>
<dbReference type="Gene3D" id="1.10.510.10">
    <property type="entry name" value="Transferase(Phosphotransferase) domain 1"/>
    <property type="match status" value="1"/>
</dbReference>